<evidence type="ECO:0000313" key="1">
    <source>
        <dbReference type="EMBL" id="ASF43029.1"/>
    </source>
</evidence>
<accession>A0A1Z4BP03</accession>
<gene>
    <name evidence="1" type="ORF">CBG49_08055</name>
</gene>
<name>A0A1Z4BP03_9FLAO</name>
<evidence type="ECO:0000313" key="2">
    <source>
        <dbReference type="Proteomes" id="UP000197007"/>
    </source>
</evidence>
<dbReference type="Gene3D" id="3.40.800.10">
    <property type="entry name" value="Ureohydrolase domain"/>
    <property type="match status" value="1"/>
</dbReference>
<dbReference type="GO" id="GO:0046872">
    <property type="term" value="F:metal ion binding"/>
    <property type="evidence" value="ECO:0007669"/>
    <property type="project" value="InterPro"/>
</dbReference>
<dbReference type="Pfam" id="PF00491">
    <property type="entry name" value="Arginase"/>
    <property type="match status" value="1"/>
</dbReference>
<dbReference type="Proteomes" id="UP000197007">
    <property type="component" value="Chromosome"/>
</dbReference>
<proteinExistence type="predicted"/>
<dbReference type="GO" id="GO:0016813">
    <property type="term" value="F:hydrolase activity, acting on carbon-nitrogen (but not peptide) bonds, in linear amidines"/>
    <property type="evidence" value="ECO:0007669"/>
    <property type="project" value="UniProtKB-ARBA"/>
</dbReference>
<sequence>MSLSYLQPIDESFTLDDYKPQQVGFQLHKHLPSLGLPDLTDVKIAFFCIETMGQSFYRFRQHLYSLFMGNWNFGIADLGNLPLGATEEDTHFAIKEIVAELIKEGVIPVVLGGSQDFTYSLYRAFDSLEQMVNLVCVDSKFDFGNTEELFVESSYMSKLISEPPVNLLDFTNLGYQSYYVAQEELDLLEKMCFEVHRLGNIVNDLKIIEPAMRDADIVSVDMTSVQAKDMMAMGNVNGFNSREICAIARYAGISSNVQVAGIFDIPNTDLAAQLLAEMVWYFYEGFTFRIKELPVINDENYTKYIVPIDDIQIEFFKSTQTERWWMKPGGDKYSSPQNHVPSGLVPCLPQDYEEAIRGIVPDRWWRTYRKSV</sequence>
<dbReference type="RefSeq" id="WP_009412263.1">
    <property type="nucleotide sequence ID" value="NZ_CP022022.1"/>
</dbReference>
<dbReference type="SUPFAM" id="SSF52768">
    <property type="entry name" value="Arginase/deacetylase"/>
    <property type="match status" value="1"/>
</dbReference>
<dbReference type="InterPro" id="IPR023696">
    <property type="entry name" value="Ureohydrolase_dom_sf"/>
</dbReference>
<dbReference type="CDD" id="cd09988">
    <property type="entry name" value="Formimidoylglutamase"/>
    <property type="match status" value="1"/>
</dbReference>
<protein>
    <submittedName>
        <fullName evidence="1">Arginase</fullName>
    </submittedName>
</protein>
<organism evidence="1 2">
    <name type="scientific">Capnocytophaga endodontalis</name>
    <dbReference type="NCBI Taxonomy" id="2708117"/>
    <lineage>
        <taxon>Bacteria</taxon>
        <taxon>Pseudomonadati</taxon>
        <taxon>Bacteroidota</taxon>
        <taxon>Flavobacteriia</taxon>
        <taxon>Flavobacteriales</taxon>
        <taxon>Flavobacteriaceae</taxon>
        <taxon>Capnocytophaga</taxon>
    </lineage>
</organism>
<dbReference type="EMBL" id="CP022022">
    <property type="protein sequence ID" value="ASF43029.1"/>
    <property type="molecule type" value="Genomic_DNA"/>
</dbReference>
<keyword evidence="2" id="KW-1185">Reference proteome</keyword>
<dbReference type="KEGG" id="capn:CBG49_08055"/>
<reference evidence="2" key="1">
    <citation type="submission" date="2017-06" db="EMBL/GenBank/DDBJ databases">
        <title>Complete genome sequence of Capnocytophaga sp. KCOM 1579 (=ChDC OS43) isolated from a human refractory periapical abscess lesion.</title>
        <authorList>
            <person name="Kook J.-K."/>
            <person name="Park S.-N."/>
            <person name="Lim Y.K."/>
            <person name="Roh H."/>
        </authorList>
    </citation>
    <scope>NUCLEOTIDE SEQUENCE [LARGE SCALE GENOMIC DNA]</scope>
    <source>
        <strain evidence="2">ChDC OS43</strain>
    </source>
</reference>
<dbReference type="AlphaFoldDB" id="A0A1Z4BP03"/>
<dbReference type="InterPro" id="IPR006035">
    <property type="entry name" value="Ureohydrolase"/>
</dbReference>